<proteinExistence type="inferred from homology"/>
<evidence type="ECO:0000256" key="3">
    <source>
        <dbReference type="ARBA" id="ARBA00022692"/>
    </source>
</evidence>
<feature type="transmembrane region" description="Helical" evidence="6">
    <location>
        <begin position="50"/>
        <end position="72"/>
    </location>
</feature>
<keyword evidence="9" id="KW-1185">Reference proteome</keyword>
<comment type="caution">
    <text evidence="8">The sequence shown here is derived from an EMBL/GenBank/DDBJ whole genome shotgun (WGS) entry which is preliminary data.</text>
</comment>
<dbReference type="Pfam" id="PF10639">
    <property type="entry name" value="TMEM234"/>
    <property type="match status" value="1"/>
</dbReference>
<keyword evidence="7" id="KW-0732">Signal</keyword>
<feature type="transmembrane region" description="Helical" evidence="6">
    <location>
        <begin position="79"/>
        <end position="98"/>
    </location>
</feature>
<dbReference type="EMBL" id="CAWYQH010000174">
    <property type="protein sequence ID" value="CAK8698633.1"/>
    <property type="molecule type" value="Genomic_DNA"/>
</dbReference>
<dbReference type="Gene3D" id="1.10.3730.20">
    <property type="match status" value="1"/>
</dbReference>
<evidence type="ECO:0008006" key="10">
    <source>
        <dbReference type="Google" id="ProtNLM"/>
    </source>
</evidence>
<evidence type="ECO:0000313" key="9">
    <source>
        <dbReference type="Proteomes" id="UP001642483"/>
    </source>
</evidence>
<dbReference type="Proteomes" id="UP001642483">
    <property type="component" value="Unassembled WGS sequence"/>
</dbReference>
<dbReference type="PANTHER" id="PTHR28668:SF1">
    <property type="entry name" value="TRANSMEMBRANE PROTEIN 234"/>
    <property type="match status" value="1"/>
</dbReference>
<protein>
    <recommendedName>
        <fullName evidence="10">Transmembrane protein 234</fullName>
    </recommendedName>
</protein>
<feature type="chain" id="PRO_5045823812" description="Transmembrane protein 234" evidence="7">
    <location>
        <begin position="17"/>
        <end position="126"/>
    </location>
</feature>
<dbReference type="InterPro" id="IPR037185">
    <property type="entry name" value="EmrE-like"/>
</dbReference>
<organism evidence="8 9">
    <name type="scientific">Clavelina lepadiformis</name>
    <name type="common">Light-bulb sea squirt</name>
    <name type="synonym">Ascidia lepadiformis</name>
    <dbReference type="NCBI Taxonomy" id="159417"/>
    <lineage>
        <taxon>Eukaryota</taxon>
        <taxon>Metazoa</taxon>
        <taxon>Chordata</taxon>
        <taxon>Tunicata</taxon>
        <taxon>Ascidiacea</taxon>
        <taxon>Aplousobranchia</taxon>
        <taxon>Clavelinidae</taxon>
        <taxon>Clavelina</taxon>
    </lineage>
</organism>
<accession>A0ABP0H3S3</accession>
<keyword evidence="4 6" id="KW-1133">Transmembrane helix</keyword>
<feature type="signal peptide" evidence="7">
    <location>
        <begin position="1"/>
        <end position="16"/>
    </location>
</feature>
<dbReference type="SUPFAM" id="SSF103481">
    <property type="entry name" value="Multidrug resistance efflux transporter EmrE"/>
    <property type="match status" value="1"/>
</dbReference>
<keyword evidence="5 6" id="KW-0472">Membrane</keyword>
<evidence type="ECO:0000256" key="4">
    <source>
        <dbReference type="ARBA" id="ARBA00022989"/>
    </source>
</evidence>
<keyword evidence="3 6" id="KW-0812">Transmembrane</keyword>
<evidence type="ECO:0000256" key="5">
    <source>
        <dbReference type="ARBA" id="ARBA00023136"/>
    </source>
</evidence>
<sequence>MFVHFCLLVFASVLWGSTNPFLKRGGSGIENIHSSSKFAELKAKLKFVFFNWKCVAPLFLNQCGSFVYYLALHKADISVAVPVANSLTLVVTIITGSFLGETVYARQLLGTALIITGICLSIVGKQ</sequence>
<reference evidence="8 9" key="1">
    <citation type="submission" date="2024-02" db="EMBL/GenBank/DDBJ databases">
        <authorList>
            <person name="Daric V."/>
            <person name="Darras S."/>
        </authorList>
    </citation>
    <scope>NUCLEOTIDE SEQUENCE [LARGE SCALE GENOMIC DNA]</scope>
</reference>
<evidence type="ECO:0000256" key="2">
    <source>
        <dbReference type="ARBA" id="ARBA00005977"/>
    </source>
</evidence>
<comment type="similarity">
    <text evidence="2">Belongs to the TMEM234 family.</text>
</comment>
<evidence type="ECO:0000256" key="7">
    <source>
        <dbReference type="SAM" id="SignalP"/>
    </source>
</evidence>
<comment type="subcellular location">
    <subcellularLocation>
        <location evidence="1">Membrane</location>
        <topology evidence="1">Multi-pass membrane protein</topology>
    </subcellularLocation>
</comment>
<evidence type="ECO:0000256" key="6">
    <source>
        <dbReference type="SAM" id="Phobius"/>
    </source>
</evidence>
<evidence type="ECO:0000313" key="8">
    <source>
        <dbReference type="EMBL" id="CAK8698633.1"/>
    </source>
</evidence>
<feature type="transmembrane region" description="Helical" evidence="6">
    <location>
        <begin position="104"/>
        <end position="123"/>
    </location>
</feature>
<dbReference type="PANTHER" id="PTHR28668">
    <property type="entry name" value="TRANSMEMBRANE PROTEIN 234"/>
    <property type="match status" value="1"/>
</dbReference>
<dbReference type="InterPro" id="IPR018908">
    <property type="entry name" value="TMEM234"/>
</dbReference>
<name>A0ABP0H3S3_CLALP</name>
<evidence type="ECO:0000256" key="1">
    <source>
        <dbReference type="ARBA" id="ARBA00004141"/>
    </source>
</evidence>
<gene>
    <name evidence="8" type="ORF">CVLEPA_LOCUS32057</name>
</gene>